<keyword evidence="2" id="KW-0238">DNA-binding</keyword>
<dbReference type="SUPFAM" id="SSF57783">
    <property type="entry name" value="Zinc beta-ribbon"/>
    <property type="match status" value="3"/>
</dbReference>
<comment type="caution">
    <text evidence="2">The sequence shown here is derived from an EMBL/GenBank/DDBJ whole genome shotgun (WGS) entry which is preliminary data.</text>
</comment>
<protein>
    <submittedName>
        <fullName evidence="2">Topoisomerase DNA-binding C4 zinc finger domain-containing protein</fullName>
    </submittedName>
</protein>
<organism evidence="2 3">
    <name type="scientific">Alteromonas arenosi</name>
    <dbReference type="NCBI Taxonomy" id="3055817"/>
    <lineage>
        <taxon>Bacteria</taxon>
        <taxon>Pseudomonadati</taxon>
        <taxon>Pseudomonadota</taxon>
        <taxon>Gammaproteobacteria</taxon>
        <taxon>Alteromonadales</taxon>
        <taxon>Alteromonadaceae</taxon>
        <taxon>Alteromonas/Salinimonas group</taxon>
        <taxon>Alteromonas</taxon>
    </lineage>
</organism>
<dbReference type="PANTHER" id="PTHR42785">
    <property type="entry name" value="DNA TOPOISOMERASE, TYPE IA, CORE"/>
    <property type="match status" value="1"/>
</dbReference>
<proteinExistence type="predicted"/>
<evidence type="ECO:0000313" key="3">
    <source>
        <dbReference type="Proteomes" id="UP001234343"/>
    </source>
</evidence>
<accession>A0ABT7SUY5</accession>
<gene>
    <name evidence="2" type="ORF">QTP81_01945</name>
</gene>
<dbReference type="Pfam" id="PF01396">
    <property type="entry name" value="Zn_ribbon_Top1"/>
    <property type="match status" value="3"/>
</dbReference>
<evidence type="ECO:0000313" key="2">
    <source>
        <dbReference type="EMBL" id="MDM7859367.1"/>
    </source>
</evidence>
<reference evidence="2 3" key="1">
    <citation type="submission" date="2023-06" db="EMBL/GenBank/DDBJ databases">
        <title>Alteromonas sp. ASW11-36 isolated from intertidal sand.</title>
        <authorList>
            <person name="Li Y."/>
        </authorList>
    </citation>
    <scope>NUCLEOTIDE SEQUENCE [LARGE SCALE GENOMIC DNA]</scope>
    <source>
        <strain evidence="2 3">ASW11-36</strain>
    </source>
</reference>
<feature type="domain" description="DNA topoisomerase type IA zn finger" evidence="1">
    <location>
        <begin position="70"/>
        <end position="105"/>
    </location>
</feature>
<feature type="domain" description="DNA topoisomerase type IA zn finger" evidence="1">
    <location>
        <begin position="23"/>
        <end position="57"/>
    </location>
</feature>
<dbReference type="InterPro" id="IPR013498">
    <property type="entry name" value="Topo_IA_Znf"/>
</dbReference>
<keyword evidence="3" id="KW-1185">Reference proteome</keyword>
<dbReference type="EMBL" id="JAUCBP010000001">
    <property type="protein sequence ID" value="MDM7859367.1"/>
    <property type="molecule type" value="Genomic_DNA"/>
</dbReference>
<evidence type="ECO:0000259" key="1">
    <source>
        <dbReference type="Pfam" id="PF01396"/>
    </source>
</evidence>
<dbReference type="InterPro" id="IPR000380">
    <property type="entry name" value="Topo_IA"/>
</dbReference>
<dbReference type="Proteomes" id="UP001234343">
    <property type="component" value="Unassembled WGS sequence"/>
</dbReference>
<feature type="domain" description="DNA topoisomerase type IA zn finger" evidence="1">
    <location>
        <begin position="111"/>
        <end position="149"/>
    </location>
</feature>
<name>A0ABT7SUY5_9ALTE</name>
<dbReference type="Gene3D" id="3.30.65.10">
    <property type="entry name" value="Bacterial Topoisomerase I, domain 1"/>
    <property type="match status" value="2"/>
</dbReference>
<sequence>MSKINHALFDASSHALADAFGPCPKCGANTIVKRGKTGAFIGCSSYPECHYTKPLHDSETQTIKEIDGSVCPECSSLLAVKKGRYGLFIGCTNAPDCHHIESLKPQHKTEVSCPKCRQGSLVQRTNRFGKTFYSCNRYPKCKYVVNHPPIATRCEQCGWGIMLDMNDEYLCPQPKCQHKQAKSS</sequence>
<dbReference type="GO" id="GO:0003677">
    <property type="term" value="F:DNA binding"/>
    <property type="evidence" value="ECO:0007669"/>
    <property type="project" value="UniProtKB-KW"/>
</dbReference>
<dbReference type="PANTHER" id="PTHR42785:SF1">
    <property type="entry name" value="DNA TOPOISOMERASE"/>
    <property type="match status" value="1"/>
</dbReference>
<dbReference type="RefSeq" id="WP_289363352.1">
    <property type="nucleotide sequence ID" value="NZ_JAUCBP010000001.1"/>
</dbReference>